<name>A0A0G4G5K1_9ALVE</name>
<dbReference type="EMBL" id="CDMZ01000896">
    <property type="protein sequence ID" value="CEM23522.1"/>
    <property type="molecule type" value="Genomic_DNA"/>
</dbReference>
<dbReference type="AlphaFoldDB" id="A0A0G4G5K1"/>
<feature type="compositionally biased region" description="Basic and acidic residues" evidence="1">
    <location>
        <begin position="77"/>
        <end position="86"/>
    </location>
</feature>
<accession>A0A0G4G5K1</accession>
<feature type="region of interest" description="Disordered" evidence="1">
    <location>
        <begin position="1"/>
        <end position="99"/>
    </location>
</feature>
<sequence>MKRSKEKEKGEAVQSKTQQREENEGQAKGQERDDKQNQREATEKEKGAGSPRASLSPSHSPSPSEPRSSESLFGGEGDFKGNFRDVQRRRKGGRDDPWSDHFFGHSLAFSPDCSLLAVGEPGTDDNQGVVVVYRVTANDTKVKLASSPKLGSLVFHSSPPFSGSSLSWHADPLNDTVTVFSEEKLKMTIVPPKSVQRSKKEGNPLFGFAVSSCSLHLNSGSSPSASSQKRALHFLVASAPANVGERHGNVYAYILTAKIIQQKGGDGRIRKMVRCHYELVQDLGYQGGVGPFVVLQRITLKDAGGFGEARMGDSVHFLMQKEAVEATPAAQMEQNLAETETVFLQATEQRQGEAAYILRMDGDKWKAGLPAFVPATSSFVNFLTRTA</sequence>
<evidence type="ECO:0000313" key="2">
    <source>
        <dbReference type="EMBL" id="CEM23522.1"/>
    </source>
</evidence>
<dbReference type="VEuPathDB" id="CryptoDB:Cvel_20285"/>
<feature type="compositionally biased region" description="Basic and acidic residues" evidence="1">
    <location>
        <begin position="18"/>
        <end position="47"/>
    </location>
</feature>
<gene>
    <name evidence="2" type="ORF">Cvel_20285</name>
</gene>
<dbReference type="PhylomeDB" id="A0A0G4G5K1"/>
<protein>
    <submittedName>
        <fullName evidence="2">Uncharacterized protein</fullName>
    </submittedName>
</protein>
<evidence type="ECO:0000256" key="1">
    <source>
        <dbReference type="SAM" id="MobiDB-lite"/>
    </source>
</evidence>
<organism evidence="2">
    <name type="scientific">Chromera velia CCMP2878</name>
    <dbReference type="NCBI Taxonomy" id="1169474"/>
    <lineage>
        <taxon>Eukaryota</taxon>
        <taxon>Sar</taxon>
        <taxon>Alveolata</taxon>
        <taxon>Colpodellida</taxon>
        <taxon>Chromeraceae</taxon>
        <taxon>Chromera</taxon>
    </lineage>
</organism>
<feature type="compositionally biased region" description="Low complexity" evidence="1">
    <location>
        <begin position="50"/>
        <end position="72"/>
    </location>
</feature>
<reference evidence="2" key="1">
    <citation type="submission" date="2014-11" db="EMBL/GenBank/DDBJ databases">
        <authorList>
            <person name="Otto D Thomas"/>
            <person name="Naeem Raeece"/>
        </authorList>
    </citation>
    <scope>NUCLEOTIDE SEQUENCE</scope>
</reference>
<feature type="compositionally biased region" description="Basic and acidic residues" evidence="1">
    <location>
        <begin position="1"/>
        <end position="11"/>
    </location>
</feature>
<proteinExistence type="predicted"/>